<evidence type="ECO:0000259" key="1">
    <source>
        <dbReference type="Pfam" id="PF13556"/>
    </source>
</evidence>
<dbReference type="AlphaFoldDB" id="A0A2W0HDC3"/>
<dbReference type="RefSeq" id="WP_110519114.1">
    <property type="nucleotide sequence ID" value="NZ_PDOF01000001.1"/>
</dbReference>
<comment type="caution">
    <text evidence="2">The sequence shown here is derived from an EMBL/GenBank/DDBJ whole genome shotgun (WGS) entry which is preliminary data.</text>
</comment>
<dbReference type="InterPro" id="IPR025736">
    <property type="entry name" value="PucR_C-HTH_dom"/>
</dbReference>
<dbReference type="Gene3D" id="1.10.10.2840">
    <property type="entry name" value="PucR C-terminal helix-turn-helix domain"/>
    <property type="match status" value="1"/>
</dbReference>
<accession>A0A2W0HDC3</accession>
<evidence type="ECO:0000313" key="3">
    <source>
        <dbReference type="Proteomes" id="UP000248066"/>
    </source>
</evidence>
<dbReference type="EMBL" id="PDOF01000001">
    <property type="protein sequence ID" value="PYZ98871.1"/>
    <property type="molecule type" value="Genomic_DNA"/>
</dbReference>
<dbReference type="PANTHER" id="PTHR33744">
    <property type="entry name" value="CARBOHYDRATE DIACID REGULATOR"/>
    <property type="match status" value="1"/>
</dbReference>
<dbReference type="InterPro" id="IPR051448">
    <property type="entry name" value="CdaR-like_regulators"/>
</dbReference>
<sequence>MLDKIEKKYAHALAGTGDEASATLLTLQDEAGRKIKLKRSALTEEEESLLNTLFGGSAGHRAAPVTESDQCWTDLLLNGELPDHKSLSLPVRFIHFSLKGELSDHEGFTVAVNSLFSSAEALVWSNSSDGVLVQRLDENFEDDQPDQRTLDALTGDFYVQLSFFSGSPQSESGMLKQQFEQEQRMFKAARTYSPSQHVYHEKEVLSHWLLNSLDNETESILKEQLEAVRNDHDLLYSVRVYLECNMNTSMAAKKMFVHRNTLQYRVDKFIDKTALDIKQFPNAVAAYLTILALHSKKKA</sequence>
<organism evidence="2 3">
    <name type="scientific">Alteribacter lacisalsi</name>
    <dbReference type="NCBI Taxonomy" id="2045244"/>
    <lineage>
        <taxon>Bacteria</taxon>
        <taxon>Bacillati</taxon>
        <taxon>Bacillota</taxon>
        <taxon>Bacilli</taxon>
        <taxon>Bacillales</taxon>
        <taxon>Bacillaceae</taxon>
        <taxon>Alteribacter</taxon>
    </lineage>
</organism>
<evidence type="ECO:0000313" key="2">
    <source>
        <dbReference type="EMBL" id="PYZ98871.1"/>
    </source>
</evidence>
<dbReference type="PANTHER" id="PTHR33744:SF15">
    <property type="entry name" value="CARBOHYDRATE DIACID REGULATOR"/>
    <property type="match status" value="1"/>
</dbReference>
<gene>
    <name evidence="2" type="ORF">CR205_09960</name>
</gene>
<reference evidence="2 3" key="1">
    <citation type="submission" date="2017-10" db="EMBL/GenBank/DDBJ databases">
        <title>Bacillus sp. nov., a halophilic bacterium isolated from a Yangshapao Lake.</title>
        <authorList>
            <person name="Wang H."/>
        </authorList>
    </citation>
    <scope>NUCLEOTIDE SEQUENCE [LARGE SCALE GENOMIC DNA]</scope>
    <source>
        <strain evidence="2 3">YSP-3</strain>
    </source>
</reference>
<name>A0A2W0HDC3_9BACI</name>
<protein>
    <recommendedName>
        <fullName evidence="1">PucR C-terminal helix-turn-helix domain-containing protein</fullName>
    </recommendedName>
</protein>
<dbReference type="Pfam" id="PF13556">
    <property type="entry name" value="HTH_30"/>
    <property type="match status" value="1"/>
</dbReference>
<dbReference type="OrthoDB" id="9792148at2"/>
<feature type="domain" description="PucR C-terminal helix-turn-helix" evidence="1">
    <location>
        <begin position="234"/>
        <end position="291"/>
    </location>
</feature>
<proteinExistence type="predicted"/>
<dbReference type="Proteomes" id="UP000248066">
    <property type="component" value="Unassembled WGS sequence"/>
</dbReference>
<keyword evidence="3" id="KW-1185">Reference proteome</keyword>
<dbReference type="InterPro" id="IPR042070">
    <property type="entry name" value="PucR_C-HTH_sf"/>
</dbReference>